<dbReference type="GO" id="GO:0043565">
    <property type="term" value="F:sequence-specific DNA binding"/>
    <property type="evidence" value="ECO:0007669"/>
    <property type="project" value="InterPro"/>
</dbReference>
<evidence type="ECO:0000313" key="1">
    <source>
        <dbReference type="EMBL" id="GGH14575.1"/>
    </source>
</evidence>
<dbReference type="SUPFAM" id="SSF48295">
    <property type="entry name" value="TrpR-like"/>
    <property type="match status" value="1"/>
</dbReference>
<keyword evidence="2" id="KW-1185">Reference proteome</keyword>
<dbReference type="EMBL" id="BMES01000001">
    <property type="protein sequence ID" value="GGH14575.1"/>
    <property type="molecule type" value="Genomic_DNA"/>
</dbReference>
<evidence type="ECO:0000313" key="2">
    <source>
        <dbReference type="Proteomes" id="UP000603912"/>
    </source>
</evidence>
<dbReference type="InterPro" id="IPR010921">
    <property type="entry name" value="Trp_repressor/repl_initiator"/>
</dbReference>
<proteinExistence type="predicted"/>
<name>A0A917MGF3_9HYPH</name>
<reference evidence="1" key="2">
    <citation type="submission" date="2020-09" db="EMBL/GenBank/DDBJ databases">
        <authorList>
            <person name="Sun Q."/>
            <person name="Zhou Y."/>
        </authorList>
    </citation>
    <scope>NUCLEOTIDE SEQUENCE</scope>
    <source>
        <strain evidence="1">CGMCC 1.12214</strain>
    </source>
</reference>
<reference evidence="1" key="1">
    <citation type="journal article" date="2014" name="Int. J. Syst. Evol. Microbiol.">
        <title>Complete genome sequence of Corynebacterium casei LMG S-19264T (=DSM 44701T), isolated from a smear-ripened cheese.</title>
        <authorList>
            <consortium name="US DOE Joint Genome Institute (JGI-PGF)"/>
            <person name="Walter F."/>
            <person name="Albersmeier A."/>
            <person name="Kalinowski J."/>
            <person name="Ruckert C."/>
        </authorList>
    </citation>
    <scope>NUCLEOTIDE SEQUENCE</scope>
    <source>
        <strain evidence="1">CGMCC 1.12214</strain>
    </source>
</reference>
<protein>
    <submittedName>
        <fullName evidence="1">Uncharacterized protein</fullName>
    </submittedName>
</protein>
<accession>A0A917MGF3</accession>
<organism evidence="1 2">
    <name type="scientific">Alsobacter metallidurans</name>
    <dbReference type="NCBI Taxonomy" id="340221"/>
    <lineage>
        <taxon>Bacteria</taxon>
        <taxon>Pseudomonadati</taxon>
        <taxon>Pseudomonadota</taxon>
        <taxon>Alphaproteobacteria</taxon>
        <taxon>Hyphomicrobiales</taxon>
        <taxon>Alsobacteraceae</taxon>
        <taxon>Alsobacter</taxon>
    </lineage>
</organism>
<gene>
    <name evidence="1" type="ORF">GCM10007036_13980</name>
</gene>
<dbReference type="RefSeq" id="WP_188516937.1">
    <property type="nucleotide sequence ID" value="NZ_BMES01000001.1"/>
</dbReference>
<dbReference type="Gene3D" id="1.10.1750.10">
    <property type="match status" value="1"/>
</dbReference>
<comment type="caution">
    <text evidence="1">The sequence shown here is derived from an EMBL/GenBank/DDBJ whole genome shotgun (WGS) entry which is preliminary data.</text>
</comment>
<sequence length="160" mass="18805">MSNDDKPLARRRQLAVYERNKRFPTIQPNRDRHILHIATPGFGLPKNSREALDRSEEPNLAVILQECLAKHMLMLRDVVSNRQTPDARYCRMEFYSRARHETLHSYPVIAHFICRKDHTAAMHGVRRFAAMRQSGLWQRYETVLVARRELAREQEARTAA</sequence>
<dbReference type="Proteomes" id="UP000603912">
    <property type="component" value="Unassembled WGS sequence"/>
</dbReference>
<dbReference type="AlphaFoldDB" id="A0A917MGF3"/>